<gene>
    <name evidence="2" type="ORF">CR164_00290</name>
</gene>
<evidence type="ECO:0000259" key="1">
    <source>
        <dbReference type="Pfam" id="PF02230"/>
    </source>
</evidence>
<protein>
    <submittedName>
        <fullName evidence="2">Phospholipase</fullName>
    </submittedName>
</protein>
<keyword evidence="3" id="KW-1185">Reference proteome</keyword>
<reference evidence="3" key="1">
    <citation type="submission" date="2017-10" db="EMBL/GenBank/DDBJ databases">
        <authorList>
            <person name="Gaisin V.A."/>
            <person name="Rysina M.S."/>
            <person name="Grouzdev D.S."/>
        </authorList>
    </citation>
    <scope>NUCLEOTIDE SEQUENCE [LARGE SCALE GENOMIC DNA]</scope>
    <source>
        <strain evidence="3">V1</strain>
    </source>
</reference>
<organism evidence="2 3">
    <name type="scientific">Prosthecochloris marina</name>
    <dbReference type="NCBI Taxonomy" id="2017681"/>
    <lineage>
        <taxon>Bacteria</taxon>
        <taxon>Pseudomonadati</taxon>
        <taxon>Chlorobiota</taxon>
        <taxon>Chlorobiia</taxon>
        <taxon>Chlorobiales</taxon>
        <taxon>Chlorobiaceae</taxon>
        <taxon>Prosthecochloris</taxon>
    </lineage>
</organism>
<dbReference type="EMBL" id="PDNZ01000001">
    <property type="protein sequence ID" value="PWW83037.1"/>
    <property type="molecule type" value="Genomic_DNA"/>
</dbReference>
<dbReference type="InterPro" id="IPR003140">
    <property type="entry name" value="PLipase/COase/thioEstase"/>
</dbReference>
<dbReference type="Gene3D" id="3.40.50.1820">
    <property type="entry name" value="alpha/beta hydrolase"/>
    <property type="match status" value="1"/>
</dbReference>
<dbReference type="OrthoDB" id="595091at2"/>
<comment type="caution">
    <text evidence="2">The sequence shown here is derived from an EMBL/GenBank/DDBJ whole genome shotgun (WGS) entry which is preliminary data.</text>
</comment>
<evidence type="ECO:0000313" key="3">
    <source>
        <dbReference type="Proteomes" id="UP000246278"/>
    </source>
</evidence>
<evidence type="ECO:0000313" key="2">
    <source>
        <dbReference type="EMBL" id="PWW83037.1"/>
    </source>
</evidence>
<dbReference type="GO" id="GO:0016787">
    <property type="term" value="F:hydrolase activity"/>
    <property type="evidence" value="ECO:0007669"/>
    <property type="project" value="InterPro"/>
</dbReference>
<dbReference type="AlphaFoldDB" id="A0A317TAX1"/>
<dbReference type="SUPFAM" id="SSF53474">
    <property type="entry name" value="alpha/beta-Hydrolases"/>
    <property type="match status" value="1"/>
</dbReference>
<feature type="domain" description="Phospholipase/carboxylesterase/thioesterase" evidence="1">
    <location>
        <begin position="27"/>
        <end position="212"/>
    </location>
</feature>
<dbReference type="Proteomes" id="UP000246278">
    <property type="component" value="Unassembled WGS sequence"/>
</dbReference>
<name>A0A317TAX1_9CHLB</name>
<dbReference type="InterPro" id="IPR029058">
    <property type="entry name" value="AB_hydrolase_fold"/>
</dbReference>
<sequence length="215" mass="24011">MPEHYFIKTEISGRYVIQKPSGEDPFHLIVGFHGYGQLAEDELALLKGMTGNSAWLCCAVEALHPFYKQKGMVGANWMTSRNRELMIQENISYVTAVITELEKRYSLSGTLVYHGFSMGAAMAARSALLGNHEPTAVMFLGGNIPPEHEKLGKMKKAHIARGNADRLYTQNEFERDKKRLNESGVPFEHCCFPGGHEADEQYLESAGVFLEQLLG</sequence>
<proteinExistence type="predicted"/>
<dbReference type="Pfam" id="PF02230">
    <property type="entry name" value="Abhydrolase_2"/>
    <property type="match status" value="1"/>
</dbReference>
<accession>A0A317TAX1</accession>